<dbReference type="Gene3D" id="3.30.160.60">
    <property type="entry name" value="Classic Zinc Finger"/>
    <property type="match status" value="1"/>
</dbReference>
<name>A0A3L5TSU8_MYTGA</name>
<dbReference type="InterPro" id="IPR036236">
    <property type="entry name" value="Znf_C2H2_sf"/>
</dbReference>
<dbReference type="Proteomes" id="UP000266721">
    <property type="component" value="Unassembled WGS sequence"/>
</dbReference>
<keyword evidence="4 7" id="KW-0863">Zinc-finger</keyword>
<keyword evidence="6" id="KW-0539">Nucleus</keyword>
<evidence type="ECO:0000256" key="5">
    <source>
        <dbReference type="ARBA" id="ARBA00022833"/>
    </source>
</evidence>
<organism evidence="9 10">
    <name type="scientific">Mytilus galloprovincialis</name>
    <name type="common">Mediterranean mussel</name>
    <dbReference type="NCBI Taxonomy" id="29158"/>
    <lineage>
        <taxon>Eukaryota</taxon>
        <taxon>Metazoa</taxon>
        <taxon>Spiralia</taxon>
        <taxon>Lophotrochozoa</taxon>
        <taxon>Mollusca</taxon>
        <taxon>Bivalvia</taxon>
        <taxon>Autobranchia</taxon>
        <taxon>Pteriomorphia</taxon>
        <taxon>Mytilida</taxon>
        <taxon>Mytiloidea</taxon>
        <taxon>Mytilidae</taxon>
        <taxon>Mytilinae</taxon>
        <taxon>Mytilus</taxon>
    </lineage>
</organism>
<dbReference type="GO" id="GO:0000978">
    <property type="term" value="F:RNA polymerase II cis-regulatory region sequence-specific DNA binding"/>
    <property type="evidence" value="ECO:0007669"/>
    <property type="project" value="TreeGrafter"/>
</dbReference>
<dbReference type="EMBL" id="KV585670">
    <property type="protein sequence ID" value="OPL32964.1"/>
    <property type="molecule type" value="Genomic_DNA"/>
</dbReference>
<dbReference type="AlphaFoldDB" id="A0A3L5TSU8"/>
<accession>A0A3L5TSU8</accession>
<evidence type="ECO:0000256" key="2">
    <source>
        <dbReference type="ARBA" id="ARBA00022723"/>
    </source>
</evidence>
<dbReference type="PANTHER" id="PTHR24388:SF54">
    <property type="entry name" value="PROTEIN ESCARGOT"/>
    <property type="match status" value="1"/>
</dbReference>
<proteinExistence type="predicted"/>
<evidence type="ECO:0000256" key="4">
    <source>
        <dbReference type="ARBA" id="ARBA00022771"/>
    </source>
</evidence>
<evidence type="ECO:0000313" key="10">
    <source>
        <dbReference type="Proteomes" id="UP000266721"/>
    </source>
</evidence>
<dbReference type="GO" id="GO:0005634">
    <property type="term" value="C:nucleus"/>
    <property type="evidence" value="ECO:0007669"/>
    <property type="project" value="UniProtKB-SubCell"/>
</dbReference>
<dbReference type="Pfam" id="PF00096">
    <property type="entry name" value="zf-C2H2"/>
    <property type="match status" value="2"/>
</dbReference>
<comment type="caution">
    <text evidence="9">The sequence shown here is derived from an EMBL/GenBank/DDBJ whole genome shotgun (WGS) entry which is preliminary data.</text>
</comment>
<evidence type="ECO:0000256" key="7">
    <source>
        <dbReference type="PROSITE-ProRule" id="PRU00042"/>
    </source>
</evidence>
<feature type="domain" description="C2H2-type" evidence="8">
    <location>
        <begin position="45"/>
        <end position="73"/>
    </location>
</feature>
<keyword evidence="2" id="KW-0479">Metal-binding</keyword>
<evidence type="ECO:0000256" key="6">
    <source>
        <dbReference type="ARBA" id="ARBA00023242"/>
    </source>
</evidence>
<feature type="non-terminal residue" evidence="9">
    <location>
        <position position="112"/>
    </location>
</feature>
<protein>
    <recommendedName>
        <fullName evidence="8">C2H2-type domain-containing protein</fullName>
    </recommendedName>
</protein>
<keyword evidence="10" id="KW-1185">Reference proteome</keyword>
<dbReference type="PANTHER" id="PTHR24388">
    <property type="entry name" value="ZINC FINGER PROTEIN"/>
    <property type="match status" value="1"/>
</dbReference>
<dbReference type="PROSITE" id="PS00028">
    <property type="entry name" value="ZINC_FINGER_C2H2_1"/>
    <property type="match status" value="1"/>
</dbReference>
<keyword evidence="3" id="KW-0677">Repeat</keyword>
<gene>
    <name evidence="9" type="ORF">AM593_00285</name>
</gene>
<dbReference type="InterPro" id="IPR013087">
    <property type="entry name" value="Znf_C2H2_type"/>
</dbReference>
<dbReference type="InterPro" id="IPR050527">
    <property type="entry name" value="Snail/Krueppel_Znf"/>
</dbReference>
<evidence type="ECO:0000256" key="3">
    <source>
        <dbReference type="ARBA" id="ARBA00022737"/>
    </source>
</evidence>
<dbReference type="PROSITE" id="PS50157">
    <property type="entry name" value="ZINC_FINGER_C2H2_2"/>
    <property type="match status" value="1"/>
</dbReference>
<dbReference type="GO" id="GO:0008270">
    <property type="term" value="F:zinc ion binding"/>
    <property type="evidence" value="ECO:0007669"/>
    <property type="project" value="UniProtKB-KW"/>
</dbReference>
<keyword evidence="5" id="KW-0862">Zinc</keyword>
<sequence>LIRFRTLFGDADDNTYTAFGLDIKILKEQVEKIEPEVDQMKKTKYECMTCGKSYSQRQGLSRHIRTDHLGEKHVCKTCRETFNRRDNYLRHIKKQRCQQRRDSSTDIDENKS</sequence>
<evidence type="ECO:0000259" key="8">
    <source>
        <dbReference type="PROSITE" id="PS50157"/>
    </source>
</evidence>
<dbReference type="FunFam" id="3.30.160.60:FF:000340">
    <property type="entry name" value="zinc finger protein 473 isoform X1"/>
    <property type="match status" value="1"/>
</dbReference>
<reference evidence="9 10" key="1">
    <citation type="journal article" date="2016" name="PLoS ONE">
        <title>A First Insight into the Genome of the Filter-Feeder Mussel Mytilus galloprovincialis.</title>
        <authorList>
            <person name="Murgarella M."/>
            <person name="Puiu D."/>
            <person name="Novoa B."/>
            <person name="Figueras A."/>
            <person name="Posada D."/>
            <person name="Canchaya C."/>
        </authorList>
    </citation>
    <scope>NUCLEOTIDE SEQUENCE [LARGE SCALE GENOMIC DNA]</scope>
    <source>
        <tissue evidence="9">Muscle</tissue>
    </source>
</reference>
<feature type="non-terminal residue" evidence="9">
    <location>
        <position position="1"/>
    </location>
</feature>
<comment type="subcellular location">
    <subcellularLocation>
        <location evidence="1">Nucleus</location>
    </subcellularLocation>
</comment>
<dbReference type="SMART" id="SM00355">
    <property type="entry name" value="ZnF_C2H2"/>
    <property type="match status" value="2"/>
</dbReference>
<evidence type="ECO:0000313" key="9">
    <source>
        <dbReference type="EMBL" id="OPL32964.1"/>
    </source>
</evidence>
<dbReference type="GO" id="GO:0000981">
    <property type="term" value="F:DNA-binding transcription factor activity, RNA polymerase II-specific"/>
    <property type="evidence" value="ECO:0007669"/>
    <property type="project" value="TreeGrafter"/>
</dbReference>
<evidence type="ECO:0000256" key="1">
    <source>
        <dbReference type="ARBA" id="ARBA00004123"/>
    </source>
</evidence>
<dbReference type="SUPFAM" id="SSF57667">
    <property type="entry name" value="beta-beta-alpha zinc fingers"/>
    <property type="match status" value="1"/>
</dbReference>